<comment type="caution">
    <text evidence="2">The sequence shown here is derived from an EMBL/GenBank/DDBJ whole genome shotgun (WGS) entry which is preliminary data.</text>
</comment>
<name>V6HS87_9LEPT</name>
<keyword evidence="3" id="KW-1185">Reference proteome</keyword>
<sequence length="68" mass="8089">MIEYLVISISKKFTLILALRGCFWFHFHRVLDALLLLFGDFVFYSFPLDSVLFTLFVFLTLFQGRLFT</sequence>
<reference evidence="2" key="1">
    <citation type="submission" date="2013-05" db="EMBL/GenBank/DDBJ databases">
        <authorList>
            <person name="Harkins D.M."/>
            <person name="Durkin A.S."/>
            <person name="Brinkac L.M."/>
            <person name="Haft D.H."/>
            <person name="Selengut J.D."/>
            <person name="Sanka R."/>
            <person name="DePew J."/>
            <person name="Purushe J."/>
            <person name="Hartskeerl R.A."/>
            <person name="Ahmed A."/>
            <person name="van der Linden H."/>
            <person name="Goris M.G.A."/>
            <person name="Vinetz J.M."/>
            <person name="Sutton G.G."/>
            <person name="Nierman W.C."/>
            <person name="Fouts D.E."/>
        </authorList>
    </citation>
    <scope>NUCLEOTIDE SEQUENCE [LARGE SCALE GENOMIC DNA]</scope>
    <source>
        <strain evidence="2">L 60</strain>
    </source>
</reference>
<evidence type="ECO:0000313" key="2">
    <source>
        <dbReference type="EMBL" id="EQA60390.1"/>
    </source>
</evidence>
<dbReference type="AlphaFoldDB" id="V6HS87"/>
<keyword evidence="1" id="KW-0472">Membrane</keyword>
<accession>V6HS87</accession>
<evidence type="ECO:0000256" key="1">
    <source>
        <dbReference type="SAM" id="Phobius"/>
    </source>
</evidence>
<keyword evidence="1" id="KW-0812">Transmembrane</keyword>
<protein>
    <submittedName>
        <fullName evidence="2">Uncharacterized protein</fullName>
    </submittedName>
</protein>
<feature type="transmembrane region" description="Helical" evidence="1">
    <location>
        <begin position="41"/>
        <end position="62"/>
    </location>
</feature>
<feature type="transmembrane region" description="Helical" evidence="1">
    <location>
        <begin position="12"/>
        <end position="29"/>
    </location>
</feature>
<gene>
    <name evidence="2" type="ORF">LEP1GSC062_0341</name>
</gene>
<dbReference type="Proteomes" id="UP000018747">
    <property type="component" value="Unassembled WGS sequence"/>
</dbReference>
<keyword evidence="1" id="KW-1133">Transmembrane helix</keyword>
<evidence type="ECO:0000313" key="3">
    <source>
        <dbReference type="Proteomes" id="UP000018747"/>
    </source>
</evidence>
<dbReference type="EMBL" id="AHMT02000065">
    <property type="protein sequence ID" value="EQA60390.1"/>
    <property type="molecule type" value="Genomic_DNA"/>
</dbReference>
<organism evidence="2 3">
    <name type="scientific">Leptospira alexanderi serovar Manhao 3 str. L 60</name>
    <dbReference type="NCBI Taxonomy" id="1049759"/>
    <lineage>
        <taxon>Bacteria</taxon>
        <taxon>Pseudomonadati</taxon>
        <taxon>Spirochaetota</taxon>
        <taxon>Spirochaetia</taxon>
        <taxon>Leptospirales</taxon>
        <taxon>Leptospiraceae</taxon>
        <taxon>Leptospira</taxon>
    </lineage>
</organism>
<proteinExistence type="predicted"/>